<evidence type="ECO:0000313" key="3">
    <source>
        <dbReference type="EMBL" id="GLD28384.1"/>
    </source>
</evidence>
<accession>A0A9P3Q289</accession>
<dbReference type="Proteomes" id="UP001064782">
    <property type="component" value="Unassembled WGS sequence"/>
</dbReference>
<comment type="caution">
    <text evidence="3">The sequence shown here is derived from an EMBL/GenBank/DDBJ whole genome shotgun (WGS) entry which is preliminary data.</text>
</comment>
<dbReference type="CDD" id="cd16282">
    <property type="entry name" value="metallo-hydrolase-like_MBL-fold"/>
    <property type="match status" value="1"/>
</dbReference>
<dbReference type="InterPro" id="IPR050855">
    <property type="entry name" value="NDM-1-like"/>
</dbReference>
<protein>
    <submittedName>
        <fullName evidence="3">MBL fold metallo-hydrolase</fullName>
    </submittedName>
</protein>
<dbReference type="EMBL" id="BRZI01000001">
    <property type="protein sequence ID" value="GLD28384.1"/>
    <property type="molecule type" value="Genomic_DNA"/>
</dbReference>
<dbReference type="PANTHER" id="PTHR42951:SF4">
    <property type="entry name" value="ACYL-COENZYME A THIOESTERASE MBLAC2"/>
    <property type="match status" value="1"/>
</dbReference>
<dbReference type="RefSeq" id="WP_236983466.1">
    <property type="nucleotide sequence ID" value="NZ_BRXE01000004.1"/>
</dbReference>
<keyword evidence="4" id="KW-1185">Reference proteome</keyword>
<name>A0A9P3Q289_9MYCO</name>
<dbReference type="AlphaFoldDB" id="A0A9P3Q289"/>
<dbReference type="InterPro" id="IPR036866">
    <property type="entry name" value="RibonucZ/Hydroxyglut_hydro"/>
</dbReference>
<dbReference type="Proteomes" id="UP001165663">
    <property type="component" value="Unassembled WGS sequence"/>
</dbReference>
<feature type="domain" description="Metallo-beta-lactamase" evidence="1">
    <location>
        <begin position="21"/>
        <end position="213"/>
    </location>
</feature>
<gene>
    <name evidence="3" type="ORF">Mkiyose1413_02670</name>
    <name evidence="2" type="ORF">SRL2020028_07710</name>
</gene>
<dbReference type="SUPFAM" id="SSF56281">
    <property type="entry name" value="Metallo-hydrolase/oxidoreductase"/>
    <property type="match status" value="1"/>
</dbReference>
<dbReference type="InterPro" id="IPR001279">
    <property type="entry name" value="Metallo-B-lactamas"/>
</dbReference>
<dbReference type="EMBL" id="BRXE01000004">
    <property type="protein sequence ID" value="GLB81515.1"/>
    <property type="molecule type" value="Genomic_DNA"/>
</dbReference>
<dbReference type="GeneID" id="83627770"/>
<organism evidence="3 4">
    <name type="scientific">Mycobacterium kiyosense</name>
    <dbReference type="NCBI Taxonomy" id="2871094"/>
    <lineage>
        <taxon>Bacteria</taxon>
        <taxon>Bacillati</taxon>
        <taxon>Actinomycetota</taxon>
        <taxon>Actinomycetes</taxon>
        <taxon>Mycobacteriales</taxon>
        <taxon>Mycobacteriaceae</taxon>
        <taxon>Mycobacterium</taxon>
    </lineage>
</organism>
<evidence type="ECO:0000313" key="4">
    <source>
        <dbReference type="Proteomes" id="UP001064782"/>
    </source>
</evidence>
<sequence length="238" mass="25286">MHYEWEALSGTVQRCRLPFCDVTVGLVRGHTGSLLVDTGSTLDEATMVNADIGELGGQPVTDVVLTHHHFDHVLGSPVFADAEIHCAPGVIRYLSTGTAQLRADAVDHGADVTQIDRAILALRAPRYGIRHSAVDLGDRAISIAYLGAGHTRSDLVVLVPARDGENAVVFTGDLVEESGDPALDADSDLAAWPETLDRLLAIGGPDAVYVPGHGSVVDAAFIRRQQDWLRAAAADLSR</sequence>
<dbReference type="FunFam" id="3.60.15.10:FF:000073">
    <property type="entry name" value="MBL fold metallo-hydrolase"/>
    <property type="match status" value="1"/>
</dbReference>
<dbReference type="Pfam" id="PF00753">
    <property type="entry name" value="Lactamase_B"/>
    <property type="match status" value="1"/>
</dbReference>
<dbReference type="PANTHER" id="PTHR42951">
    <property type="entry name" value="METALLO-BETA-LACTAMASE DOMAIN-CONTAINING"/>
    <property type="match status" value="1"/>
</dbReference>
<dbReference type="SMART" id="SM00849">
    <property type="entry name" value="Lactamase_B"/>
    <property type="match status" value="1"/>
</dbReference>
<reference evidence="3" key="1">
    <citation type="submission" date="2022-08" db="EMBL/GenBank/DDBJ databases">
        <title>Mycobacterium kiyosense sp. nov., scotochromogenic slow-glowing species isolated from respiratory specimens.</title>
        <authorList>
            <person name="Fukano H."/>
            <person name="Kazumi Y."/>
            <person name="Sakagami N."/>
            <person name="Ato M."/>
            <person name="Mitarai S."/>
            <person name="Hoshino Y."/>
        </authorList>
    </citation>
    <scope>NUCLEOTIDE SEQUENCE</scope>
    <source>
        <strain evidence="3">1413</strain>
        <strain evidence="2">SRL2020-028</strain>
    </source>
</reference>
<dbReference type="Gene3D" id="3.60.15.10">
    <property type="entry name" value="Ribonuclease Z/Hydroxyacylglutathione hydrolase-like"/>
    <property type="match status" value="1"/>
</dbReference>
<evidence type="ECO:0000313" key="2">
    <source>
        <dbReference type="EMBL" id="GLB81515.1"/>
    </source>
</evidence>
<proteinExistence type="predicted"/>
<evidence type="ECO:0000259" key="1">
    <source>
        <dbReference type="SMART" id="SM00849"/>
    </source>
</evidence>